<proteinExistence type="predicted"/>
<dbReference type="PROSITE" id="PS50222">
    <property type="entry name" value="EF_HAND_2"/>
    <property type="match status" value="1"/>
</dbReference>
<dbReference type="Gene3D" id="1.10.238.10">
    <property type="entry name" value="EF-hand"/>
    <property type="match status" value="1"/>
</dbReference>
<protein>
    <submittedName>
        <fullName evidence="4">EF-hand domain-containing protein</fullName>
    </submittedName>
</protein>
<feature type="chain" id="PRO_5046083915" evidence="2">
    <location>
        <begin position="23"/>
        <end position="114"/>
    </location>
</feature>
<name>A0ABV6I002_9RHOB</name>
<dbReference type="CDD" id="cd00051">
    <property type="entry name" value="EFh"/>
    <property type="match status" value="1"/>
</dbReference>
<dbReference type="SUPFAM" id="SSF47473">
    <property type="entry name" value="EF-hand"/>
    <property type="match status" value="1"/>
</dbReference>
<dbReference type="InterPro" id="IPR011992">
    <property type="entry name" value="EF-hand-dom_pair"/>
</dbReference>
<keyword evidence="5" id="KW-1185">Reference proteome</keyword>
<feature type="region of interest" description="Disordered" evidence="1">
    <location>
        <begin position="24"/>
        <end position="46"/>
    </location>
</feature>
<reference evidence="4 5" key="1">
    <citation type="submission" date="2024-09" db="EMBL/GenBank/DDBJ databases">
        <authorList>
            <person name="Sun Q."/>
            <person name="Mori K."/>
        </authorList>
    </citation>
    <scope>NUCLEOTIDE SEQUENCE [LARGE SCALE GENOMIC DNA]</scope>
    <source>
        <strain evidence="4 5">KCTC 22789</strain>
    </source>
</reference>
<dbReference type="PROSITE" id="PS00018">
    <property type="entry name" value="EF_HAND_1"/>
    <property type="match status" value="1"/>
</dbReference>
<evidence type="ECO:0000256" key="2">
    <source>
        <dbReference type="SAM" id="SignalP"/>
    </source>
</evidence>
<gene>
    <name evidence="4" type="ORF">ACFFII_01930</name>
</gene>
<organism evidence="4 5">
    <name type="scientific">Paracoccus niistensis</name>
    <dbReference type="NCBI Taxonomy" id="632935"/>
    <lineage>
        <taxon>Bacteria</taxon>
        <taxon>Pseudomonadati</taxon>
        <taxon>Pseudomonadota</taxon>
        <taxon>Alphaproteobacteria</taxon>
        <taxon>Rhodobacterales</taxon>
        <taxon>Paracoccaceae</taxon>
        <taxon>Paracoccus</taxon>
    </lineage>
</organism>
<accession>A0ABV6I002</accession>
<evidence type="ECO:0000313" key="5">
    <source>
        <dbReference type="Proteomes" id="UP001589799"/>
    </source>
</evidence>
<dbReference type="Proteomes" id="UP001589799">
    <property type="component" value="Unassembled WGS sequence"/>
</dbReference>
<dbReference type="InterPro" id="IPR002048">
    <property type="entry name" value="EF_hand_dom"/>
</dbReference>
<dbReference type="InterPro" id="IPR018247">
    <property type="entry name" value="EF_Hand_1_Ca_BS"/>
</dbReference>
<dbReference type="RefSeq" id="WP_377697194.1">
    <property type="nucleotide sequence ID" value="NZ_JBHLWE010000005.1"/>
</dbReference>
<sequence length="114" mass="11675">MKRSLAILVASSFALAAVGANAGQHDQDQSGMMADGSGQPGGMMGRGGMSHAMMLKMMVALADTNNDGALSLEEVQAVHARMFNMADGDGNGQVTMEEIQGFMQGGATAAPQAR</sequence>
<feature type="signal peptide" evidence="2">
    <location>
        <begin position="1"/>
        <end position="22"/>
    </location>
</feature>
<dbReference type="Pfam" id="PF13202">
    <property type="entry name" value="EF-hand_5"/>
    <property type="match status" value="2"/>
</dbReference>
<feature type="domain" description="EF-hand" evidence="3">
    <location>
        <begin position="74"/>
        <end position="109"/>
    </location>
</feature>
<keyword evidence="2" id="KW-0732">Signal</keyword>
<evidence type="ECO:0000313" key="4">
    <source>
        <dbReference type="EMBL" id="MFC0339522.1"/>
    </source>
</evidence>
<evidence type="ECO:0000259" key="3">
    <source>
        <dbReference type="PROSITE" id="PS50222"/>
    </source>
</evidence>
<dbReference type="EMBL" id="JBHLWE010000005">
    <property type="protein sequence ID" value="MFC0339522.1"/>
    <property type="molecule type" value="Genomic_DNA"/>
</dbReference>
<comment type="caution">
    <text evidence="4">The sequence shown here is derived from an EMBL/GenBank/DDBJ whole genome shotgun (WGS) entry which is preliminary data.</text>
</comment>
<evidence type="ECO:0000256" key="1">
    <source>
        <dbReference type="SAM" id="MobiDB-lite"/>
    </source>
</evidence>